<evidence type="ECO:0000256" key="2">
    <source>
        <dbReference type="ARBA" id="ARBA00022630"/>
    </source>
</evidence>
<reference evidence="8 9" key="1">
    <citation type="journal article" date="2012" name="PLoS Pathog.">
        <title>Diverse lifestyles and strategies of plant pathogenesis encoded in the genomes of eighteen Dothideomycetes fungi.</title>
        <authorList>
            <person name="Ohm R.A."/>
            <person name="Feau N."/>
            <person name="Henrissat B."/>
            <person name="Schoch C.L."/>
            <person name="Horwitz B.A."/>
            <person name="Barry K.W."/>
            <person name="Condon B.J."/>
            <person name="Copeland A.C."/>
            <person name="Dhillon B."/>
            <person name="Glaser F."/>
            <person name="Hesse C.N."/>
            <person name="Kosti I."/>
            <person name="LaButti K."/>
            <person name="Lindquist E.A."/>
            <person name="Lucas S."/>
            <person name="Salamov A.A."/>
            <person name="Bradshaw R.E."/>
            <person name="Ciuffetti L."/>
            <person name="Hamelin R.C."/>
            <person name="Kema G.H.J."/>
            <person name="Lawrence C."/>
            <person name="Scott J.A."/>
            <person name="Spatafora J.W."/>
            <person name="Turgeon B.G."/>
            <person name="de Wit P.J.G.M."/>
            <person name="Zhong S."/>
            <person name="Goodwin S.B."/>
            <person name="Grigoriev I.V."/>
        </authorList>
    </citation>
    <scope>NUCLEOTIDE SEQUENCE [LARGE SCALE GENOMIC DNA]</scope>
    <source>
        <strain evidence="8 9">CIRAD86</strain>
    </source>
</reference>
<organism evidence="8 9">
    <name type="scientific">Pseudocercospora fijiensis (strain CIRAD86)</name>
    <name type="common">Black leaf streak disease fungus</name>
    <name type="synonym">Mycosphaerella fijiensis</name>
    <dbReference type="NCBI Taxonomy" id="383855"/>
    <lineage>
        <taxon>Eukaryota</taxon>
        <taxon>Fungi</taxon>
        <taxon>Dikarya</taxon>
        <taxon>Ascomycota</taxon>
        <taxon>Pezizomycotina</taxon>
        <taxon>Dothideomycetes</taxon>
        <taxon>Dothideomycetidae</taxon>
        <taxon>Mycosphaerellales</taxon>
        <taxon>Mycosphaerellaceae</taxon>
        <taxon>Pseudocercospora</taxon>
    </lineage>
</organism>
<sequence length="460" mass="50964">MATPPNGTSSTNGHHHTSSPQPDSKIAIIGAGVGGLVTALQLHAQGFKNISLYEAASQITCLGVGINVQPSAVLILRNLGLLPALQNTGIETQELNFYDRFGNEILREKRGRYAGYEVPQESHLNHCLSTFSNEGDGVRLEFVQRKTSSPALHASVTADLVVAADGINSTVRRILYPNEGPPHFSGRILWRGCLESDQPFLTGASMIWSGYANQKFIAYPILKYPTPTSNTEQGDAPTGKTLINWIAELRTRSEEDCLKDPTPPEKTDWLKSVPKERFSHEFKNWSFKFLDVPDLIEKTEKVFEFPMCDRTPVDRWTFGHLTLLGDAAHPMYPIGSNGASQAILDSASLVQHLLNPVFSIREALKAYQNERLPATAKIVYANRGNGPDHVMQVVYERAPEGFGHINDVISNEELEDIGKNYKMIAGFDLSRVNELARKTEGENERLGLRCPKNWEVVNGL</sequence>
<feature type="domain" description="FAD-binding" evidence="7">
    <location>
        <begin position="290"/>
        <end position="379"/>
    </location>
</feature>
<dbReference type="PRINTS" id="PR00420">
    <property type="entry name" value="RNGMNOXGNASE"/>
</dbReference>
<keyword evidence="5" id="KW-0503">Monooxygenase</keyword>
<evidence type="ECO:0000256" key="4">
    <source>
        <dbReference type="ARBA" id="ARBA00023002"/>
    </source>
</evidence>
<keyword evidence="3" id="KW-0274">FAD</keyword>
<dbReference type="InterPro" id="IPR002938">
    <property type="entry name" value="FAD-bd"/>
</dbReference>
<evidence type="ECO:0000313" key="9">
    <source>
        <dbReference type="Proteomes" id="UP000016932"/>
    </source>
</evidence>
<dbReference type="GO" id="GO:0004497">
    <property type="term" value="F:monooxygenase activity"/>
    <property type="evidence" value="ECO:0007669"/>
    <property type="project" value="UniProtKB-KW"/>
</dbReference>
<name>M2ZLG5_PSEFD</name>
<comment type="similarity">
    <text evidence="1">Belongs to the paxM FAD-dependent monooxygenase family.</text>
</comment>
<dbReference type="RefSeq" id="XP_007928812.1">
    <property type="nucleotide sequence ID" value="XM_007930621.1"/>
</dbReference>
<dbReference type="Pfam" id="PF01494">
    <property type="entry name" value="FAD_binding_3"/>
    <property type="match status" value="1"/>
</dbReference>
<dbReference type="EMBL" id="KB446561">
    <property type="protein sequence ID" value="EME79919.1"/>
    <property type="molecule type" value="Genomic_DNA"/>
</dbReference>
<dbReference type="Proteomes" id="UP000016932">
    <property type="component" value="Unassembled WGS sequence"/>
</dbReference>
<dbReference type="SUPFAM" id="SSF51905">
    <property type="entry name" value="FAD/NAD(P)-binding domain"/>
    <property type="match status" value="1"/>
</dbReference>
<accession>M2ZLG5</accession>
<dbReference type="STRING" id="383855.M2ZLG5"/>
<keyword evidence="2" id="KW-0285">Flavoprotein</keyword>
<dbReference type="eggNOG" id="KOG2614">
    <property type="taxonomic scope" value="Eukaryota"/>
</dbReference>
<evidence type="ECO:0000313" key="8">
    <source>
        <dbReference type="EMBL" id="EME79919.1"/>
    </source>
</evidence>
<dbReference type="PANTHER" id="PTHR13789">
    <property type="entry name" value="MONOOXYGENASE"/>
    <property type="match status" value="1"/>
</dbReference>
<dbReference type="Gene3D" id="3.50.50.60">
    <property type="entry name" value="FAD/NAD(P)-binding domain"/>
    <property type="match status" value="1"/>
</dbReference>
<dbReference type="InterPro" id="IPR036188">
    <property type="entry name" value="FAD/NAD-bd_sf"/>
</dbReference>
<feature type="compositionally biased region" description="Low complexity" evidence="6">
    <location>
        <begin position="1"/>
        <end position="12"/>
    </location>
</feature>
<dbReference type="VEuPathDB" id="FungiDB:MYCFIDRAFT_37438"/>
<keyword evidence="4" id="KW-0560">Oxidoreductase</keyword>
<gene>
    <name evidence="8" type="ORF">MYCFIDRAFT_37438</name>
</gene>
<evidence type="ECO:0000256" key="5">
    <source>
        <dbReference type="ARBA" id="ARBA00023033"/>
    </source>
</evidence>
<dbReference type="HOGENOM" id="CLU_009665_19_5_1"/>
<dbReference type="InterPro" id="IPR050493">
    <property type="entry name" value="FAD-dep_Monooxygenase_BioMet"/>
</dbReference>
<dbReference type="PANTHER" id="PTHR13789:SF268">
    <property type="entry name" value="5-METHYLPHENAZINE-1-CARBOXYLATE 1-MONOOXYGENASE"/>
    <property type="match status" value="1"/>
</dbReference>
<evidence type="ECO:0000256" key="6">
    <source>
        <dbReference type="SAM" id="MobiDB-lite"/>
    </source>
</evidence>
<dbReference type="KEGG" id="pfj:MYCFIDRAFT_37438"/>
<evidence type="ECO:0000256" key="3">
    <source>
        <dbReference type="ARBA" id="ARBA00022827"/>
    </source>
</evidence>
<evidence type="ECO:0000256" key="1">
    <source>
        <dbReference type="ARBA" id="ARBA00007992"/>
    </source>
</evidence>
<proteinExistence type="inferred from homology"/>
<protein>
    <recommendedName>
        <fullName evidence="7">FAD-binding domain-containing protein</fullName>
    </recommendedName>
</protein>
<dbReference type="GO" id="GO:0071949">
    <property type="term" value="F:FAD binding"/>
    <property type="evidence" value="ECO:0007669"/>
    <property type="project" value="InterPro"/>
</dbReference>
<evidence type="ECO:0000259" key="7">
    <source>
        <dbReference type="Pfam" id="PF01494"/>
    </source>
</evidence>
<dbReference type="GeneID" id="19339179"/>
<keyword evidence="9" id="KW-1185">Reference proteome</keyword>
<dbReference type="AlphaFoldDB" id="M2ZLG5"/>
<dbReference type="Gene3D" id="3.30.9.30">
    <property type="match status" value="1"/>
</dbReference>
<dbReference type="SUPFAM" id="SSF54373">
    <property type="entry name" value="FAD-linked reductases, C-terminal domain"/>
    <property type="match status" value="1"/>
</dbReference>
<feature type="region of interest" description="Disordered" evidence="6">
    <location>
        <begin position="1"/>
        <end position="24"/>
    </location>
</feature>
<dbReference type="OrthoDB" id="16820at2759"/>